<evidence type="ECO:0000256" key="3">
    <source>
        <dbReference type="PIRSR" id="PIRSR005384-2"/>
    </source>
</evidence>
<comment type="similarity">
    <text evidence="1">Belongs to the LacAB/RpiB family.</text>
</comment>
<reference evidence="4 5" key="1">
    <citation type="submission" date="2019-06" db="EMBL/GenBank/DDBJ databases">
        <title>Mycoplasma falconis type strain whole genome sequence.</title>
        <authorList>
            <person name="Spergser J."/>
        </authorList>
    </citation>
    <scope>NUCLEOTIDE SEQUENCE [LARGE SCALE GENOMIC DNA]</scope>
    <source>
        <strain evidence="4 5">ATCC 51372</strain>
    </source>
</reference>
<dbReference type="Gene3D" id="3.40.1400.10">
    <property type="entry name" value="Sugar-phosphate isomerase, RpiB/LacA/LacB"/>
    <property type="match status" value="1"/>
</dbReference>
<name>A0A501XB58_9BACT</name>
<proteinExistence type="inferred from homology"/>
<dbReference type="EMBL" id="VFSS01000003">
    <property type="protein sequence ID" value="TPE57577.1"/>
    <property type="molecule type" value="Genomic_DNA"/>
</dbReference>
<dbReference type="GO" id="GO:0009052">
    <property type="term" value="P:pentose-phosphate shunt, non-oxidative branch"/>
    <property type="evidence" value="ECO:0007669"/>
    <property type="project" value="TreeGrafter"/>
</dbReference>
<dbReference type="PANTHER" id="PTHR30345">
    <property type="entry name" value="RIBOSE-5-PHOSPHATE ISOMERASE B"/>
    <property type="match status" value="1"/>
</dbReference>
<feature type="binding site" evidence="3">
    <location>
        <begin position="10"/>
        <end position="11"/>
    </location>
    <ligand>
        <name>D-ribulose 5-phosphate</name>
        <dbReference type="ChEBI" id="CHEBI:58121"/>
    </ligand>
</feature>
<feature type="binding site" evidence="3">
    <location>
        <position position="105"/>
    </location>
    <ligand>
        <name>D-ribulose 5-phosphate</name>
        <dbReference type="ChEBI" id="CHEBI:58121"/>
    </ligand>
</feature>
<dbReference type="InterPro" id="IPR036569">
    <property type="entry name" value="RpiB_LacA_LacB_sf"/>
</dbReference>
<protein>
    <submittedName>
        <fullName evidence="4">RpiB/LacA/LacB family sugar-phosphate isomerase</fullName>
    </submittedName>
</protein>
<dbReference type="PANTHER" id="PTHR30345:SF0">
    <property type="entry name" value="DNA DAMAGE-REPAIR_TOLERATION PROTEIN DRT102"/>
    <property type="match status" value="1"/>
</dbReference>
<comment type="caution">
    <text evidence="4">The sequence shown here is derived from an EMBL/GenBank/DDBJ whole genome shotgun (WGS) entry which is preliminary data.</text>
</comment>
<dbReference type="InterPro" id="IPR003500">
    <property type="entry name" value="RpiB_LacA_LacB"/>
</dbReference>
<dbReference type="NCBIfam" id="TIGR00689">
    <property type="entry name" value="rpiB_lacA_lacB"/>
    <property type="match status" value="1"/>
</dbReference>
<accession>A0A501XB58</accession>
<feature type="binding site" evidence="3">
    <location>
        <position position="142"/>
    </location>
    <ligand>
        <name>D-ribulose 5-phosphate</name>
        <dbReference type="ChEBI" id="CHEBI:58121"/>
    </ligand>
</feature>
<dbReference type="GO" id="GO:0004751">
    <property type="term" value="F:ribose-5-phosphate isomerase activity"/>
    <property type="evidence" value="ECO:0007669"/>
    <property type="project" value="TreeGrafter"/>
</dbReference>
<gene>
    <name evidence="4" type="ORF">FJO69_01435</name>
</gene>
<organism evidence="4 5">
    <name type="scientific">[Mycoplasma] falconis</name>
    <dbReference type="NCBI Taxonomy" id="92403"/>
    <lineage>
        <taxon>Bacteria</taxon>
        <taxon>Bacillati</taxon>
        <taxon>Mycoplasmatota</taxon>
        <taxon>Mycoplasmoidales</taxon>
        <taxon>Metamycoplasmataceae</taxon>
        <taxon>Metamycoplasma</taxon>
    </lineage>
</organism>
<feature type="binding site" evidence="3">
    <location>
        <position position="115"/>
    </location>
    <ligand>
        <name>D-ribulose 5-phosphate</name>
        <dbReference type="ChEBI" id="CHEBI:58121"/>
    </ligand>
</feature>
<evidence type="ECO:0000256" key="2">
    <source>
        <dbReference type="PIRSR" id="PIRSR005384-1"/>
    </source>
</evidence>
<dbReference type="PIRSF" id="PIRSF005384">
    <property type="entry name" value="RpiB_LacA_B"/>
    <property type="match status" value="1"/>
</dbReference>
<sequence>MMKKVKITSDHAGHQAKVELANRLEKEGYEVELFGSKSADISTSYADAGIEFAEELLKDKEKDNNLYVAFCGSGIGISIALNRFQHVRCARINNEEEARLAKLHNNANILCMGGRLNNSDEIENMFHTWEKTEYEGGRHQARIDRLDEVGQKQ</sequence>
<dbReference type="AlphaFoldDB" id="A0A501XB58"/>
<dbReference type="SUPFAM" id="SSF89623">
    <property type="entry name" value="Ribose/Galactose isomerase RpiB/AlsB"/>
    <property type="match status" value="1"/>
</dbReference>
<keyword evidence="4" id="KW-0413">Isomerase</keyword>
<feature type="active site" description="Proton donor" evidence="2">
    <location>
        <position position="104"/>
    </location>
</feature>
<evidence type="ECO:0000313" key="5">
    <source>
        <dbReference type="Proteomes" id="UP000319776"/>
    </source>
</evidence>
<dbReference type="Proteomes" id="UP000319776">
    <property type="component" value="Unassembled WGS sequence"/>
</dbReference>
<evidence type="ECO:0000256" key="1">
    <source>
        <dbReference type="ARBA" id="ARBA00008754"/>
    </source>
</evidence>
<dbReference type="OrthoDB" id="1778624at2"/>
<keyword evidence="5" id="KW-1185">Reference proteome</keyword>
<dbReference type="Pfam" id="PF02502">
    <property type="entry name" value="LacAB_rpiB"/>
    <property type="match status" value="1"/>
</dbReference>
<feature type="binding site" evidence="3">
    <location>
        <begin position="72"/>
        <end position="76"/>
    </location>
    <ligand>
        <name>D-ribulose 5-phosphate</name>
        <dbReference type="ChEBI" id="CHEBI:58121"/>
    </ligand>
</feature>
<dbReference type="NCBIfam" id="NF004051">
    <property type="entry name" value="PRK05571.1"/>
    <property type="match status" value="1"/>
</dbReference>
<dbReference type="GO" id="GO:0019316">
    <property type="term" value="P:D-allose catabolic process"/>
    <property type="evidence" value="ECO:0007669"/>
    <property type="project" value="TreeGrafter"/>
</dbReference>
<feature type="binding site" evidence="3">
    <location>
        <position position="138"/>
    </location>
    <ligand>
        <name>D-ribulose 5-phosphate</name>
        <dbReference type="ChEBI" id="CHEBI:58121"/>
    </ligand>
</feature>
<evidence type="ECO:0000313" key="4">
    <source>
        <dbReference type="EMBL" id="TPE57577.1"/>
    </source>
</evidence>
<feature type="active site" description="Proton acceptor" evidence="2">
    <location>
        <position position="71"/>
    </location>
</feature>